<proteinExistence type="predicted"/>
<reference evidence="1 2" key="1">
    <citation type="submission" date="2021-06" db="EMBL/GenBank/DDBJ databases">
        <title>Caerostris extrusa draft genome.</title>
        <authorList>
            <person name="Kono N."/>
            <person name="Arakawa K."/>
        </authorList>
    </citation>
    <scope>NUCLEOTIDE SEQUENCE [LARGE SCALE GENOMIC DNA]</scope>
</reference>
<sequence>GNYMPVVDVEFFEDIYMMHSIQVEINDDLLCFSLFQGTVFILN</sequence>
<organism evidence="1 2">
    <name type="scientific">Caerostris extrusa</name>
    <name type="common">Bark spider</name>
    <name type="synonym">Caerostris bankana</name>
    <dbReference type="NCBI Taxonomy" id="172846"/>
    <lineage>
        <taxon>Eukaryota</taxon>
        <taxon>Metazoa</taxon>
        <taxon>Ecdysozoa</taxon>
        <taxon>Arthropoda</taxon>
        <taxon>Chelicerata</taxon>
        <taxon>Arachnida</taxon>
        <taxon>Araneae</taxon>
        <taxon>Araneomorphae</taxon>
        <taxon>Entelegynae</taxon>
        <taxon>Araneoidea</taxon>
        <taxon>Araneidae</taxon>
        <taxon>Caerostris</taxon>
    </lineage>
</organism>
<dbReference type="EMBL" id="BPLR01012819">
    <property type="protein sequence ID" value="GIY56848.1"/>
    <property type="molecule type" value="Genomic_DNA"/>
</dbReference>
<accession>A0AAV4UGD9</accession>
<protein>
    <submittedName>
        <fullName evidence="1">Uncharacterized protein</fullName>
    </submittedName>
</protein>
<name>A0AAV4UGD9_CAEEX</name>
<feature type="non-terminal residue" evidence="1">
    <location>
        <position position="1"/>
    </location>
</feature>
<dbReference type="AlphaFoldDB" id="A0AAV4UGD9"/>
<comment type="caution">
    <text evidence="1">The sequence shown here is derived from an EMBL/GenBank/DDBJ whole genome shotgun (WGS) entry which is preliminary data.</text>
</comment>
<evidence type="ECO:0000313" key="2">
    <source>
        <dbReference type="Proteomes" id="UP001054945"/>
    </source>
</evidence>
<gene>
    <name evidence="1" type="ORF">CEXT_694001</name>
</gene>
<evidence type="ECO:0000313" key="1">
    <source>
        <dbReference type="EMBL" id="GIY56848.1"/>
    </source>
</evidence>
<keyword evidence="2" id="KW-1185">Reference proteome</keyword>
<dbReference type="Proteomes" id="UP001054945">
    <property type="component" value="Unassembled WGS sequence"/>
</dbReference>